<name>A0A9J6BZS7_POLVA</name>
<organism evidence="16 17">
    <name type="scientific">Polypedilum vanderplanki</name>
    <name type="common">Sleeping chironomid midge</name>
    <dbReference type="NCBI Taxonomy" id="319348"/>
    <lineage>
        <taxon>Eukaryota</taxon>
        <taxon>Metazoa</taxon>
        <taxon>Ecdysozoa</taxon>
        <taxon>Arthropoda</taxon>
        <taxon>Hexapoda</taxon>
        <taxon>Insecta</taxon>
        <taxon>Pterygota</taxon>
        <taxon>Neoptera</taxon>
        <taxon>Endopterygota</taxon>
        <taxon>Diptera</taxon>
        <taxon>Nematocera</taxon>
        <taxon>Chironomoidea</taxon>
        <taxon>Chironomidae</taxon>
        <taxon>Chironominae</taxon>
        <taxon>Polypedilum</taxon>
        <taxon>Polypedilum</taxon>
    </lineage>
</organism>
<evidence type="ECO:0000256" key="8">
    <source>
        <dbReference type="ARBA" id="ARBA00023145"/>
    </source>
</evidence>
<evidence type="ECO:0000256" key="11">
    <source>
        <dbReference type="ARBA" id="ARBA00036320"/>
    </source>
</evidence>
<evidence type="ECO:0000256" key="6">
    <source>
        <dbReference type="ARBA" id="ARBA00022801"/>
    </source>
</evidence>
<dbReference type="GO" id="GO:0005576">
    <property type="term" value="C:extracellular region"/>
    <property type="evidence" value="ECO:0007669"/>
    <property type="project" value="UniProtKB-SubCell"/>
</dbReference>
<proteinExistence type="inferred from homology"/>
<keyword evidence="6 13" id="KW-0378">Hydrolase</keyword>
<keyword evidence="2" id="KW-0964">Secreted</keyword>
<comment type="catalytic activity">
    <reaction evidence="11">
        <text>Preferential cleavage: Arg-|-Xaa, Lys-|-Xaa.</text>
        <dbReference type="EC" id="3.4.21.4"/>
    </reaction>
</comment>
<evidence type="ECO:0000256" key="13">
    <source>
        <dbReference type="RuleBase" id="RU363034"/>
    </source>
</evidence>
<keyword evidence="3 13" id="KW-0645">Protease</keyword>
<dbReference type="SUPFAM" id="SSF50494">
    <property type="entry name" value="Trypsin-like serine proteases"/>
    <property type="match status" value="1"/>
</dbReference>
<feature type="domain" description="Peptidase S1" evidence="15">
    <location>
        <begin position="27"/>
        <end position="250"/>
    </location>
</feature>
<keyword evidence="17" id="KW-1185">Reference proteome</keyword>
<dbReference type="EC" id="3.4.21.4" evidence="12"/>
<dbReference type="PROSITE" id="PS00135">
    <property type="entry name" value="TRYPSIN_SER"/>
    <property type="match status" value="1"/>
</dbReference>
<evidence type="ECO:0000256" key="5">
    <source>
        <dbReference type="ARBA" id="ARBA00022757"/>
    </source>
</evidence>
<dbReference type="GO" id="GO:0007586">
    <property type="term" value="P:digestion"/>
    <property type="evidence" value="ECO:0007669"/>
    <property type="project" value="UniProtKB-KW"/>
</dbReference>
<evidence type="ECO:0000256" key="14">
    <source>
        <dbReference type="SAM" id="SignalP"/>
    </source>
</evidence>
<evidence type="ECO:0000256" key="10">
    <source>
        <dbReference type="ARBA" id="ARBA00024195"/>
    </source>
</evidence>
<dbReference type="InterPro" id="IPR018114">
    <property type="entry name" value="TRYPSIN_HIS"/>
</dbReference>
<dbReference type="PANTHER" id="PTHR24276">
    <property type="entry name" value="POLYSERASE-RELATED"/>
    <property type="match status" value="1"/>
</dbReference>
<dbReference type="GO" id="GO:0004252">
    <property type="term" value="F:serine-type endopeptidase activity"/>
    <property type="evidence" value="ECO:0007669"/>
    <property type="project" value="UniProtKB-EC"/>
</dbReference>
<evidence type="ECO:0000313" key="17">
    <source>
        <dbReference type="Proteomes" id="UP001107558"/>
    </source>
</evidence>
<accession>A0A9J6BZS7</accession>
<evidence type="ECO:0000256" key="1">
    <source>
        <dbReference type="ARBA" id="ARBA00004613"/>
    </source>
</evidence>
<keyword evidence="8" id="KW-0865">Zymogen</keyword>
<dbReference type="Pfam" id="PF00089">
    <property type="entry name" value="Trypsin"/>
    <property type="match status" value="1"/>
</dbReference>
<dbReference type="SMART" id="SM00020">
    <property type="entry name" value="Tryp_SPc"/>
    <property type="match status" value="1"/>
</dbReference>
<protein>
    <recommendedName>
        <fullName evidence="12">trypsin</fullName>
        <ecNumber evidence="12">3.4.21.4</ecNumber>
    </recommendedName>
</protein>
<dbReference type="InterPro" id="IPR001254">
    <property type="entry name" value="Trypsin_dom"/>
</dbReference>
<dbReference type="InterPro" id="IPR043504">
    <property type="entry name" value="Peptidase_S1_PA_chymotrypsin"/>
</dbReference>
<dbReference type="PANTHER" id="PTHR24276:SF97">
    <property type="entry name" value="GH13245P2-RELATED"/>
    <property type="match status" value="1"/>
</dbReference>
<dbReference type="CDD" id="cd00190">
    <property type="entry name" value="Tryp_SPc"/>
    <property type="match status" value="1"/>
</dbReference>
<evidence type="ECO:0000259" key="15">
    <source>
        <dbReference type="PROSITE" id="PS50240"/>
    </source>
</evidence>
<dbReference type="EMBL" id="JADBJN010000002">
    <property type="protein sequence ID" value="KAG5674718.1"/>
    <property type="molecule type" value="Genomic_DNA"/>
</dbReference>
<dbReference type="GO" id="GO:0006508">
    <property type="term" value="P:proteolysis"/>
    <property type="evidence" value="ECO:0007669"/>
    <property type="project" value="UniProtKB-KW"/>
</dbReference>
<evidence type="ECO:0000256" key="7">
    <source>
        <dbReference type="ARBA" id="ARBA00022825"/>
    </source>
</evidence>
<evidence type="ECO:0000256" key="12">
    <source>
        <dbReference type="ARBA" id="ARBA00038868"/>
    </source>
</evidence>
<dbReference type="InterPro" id="IPR050430">
    <property type="entry name" value="Peptidase_S1"/>
</dbReference>
<dbReference type="FunFam" id="2.40.10.10:FF:000077">
    <property type="entry name" value="Predicted protein"/>
    <property type="match status" value="1"/>
</dbReference>
<comment type="caution">
    <text evidence="16">The sequence shown here is derived from an EMBL/GenBank/DDBJ whole genome shotgun (WGS) entry which is preliminary data.</text>
</comment>
<dbReference type="InterPro" id="IPR001314">
    <property type="entry name" value="Peptidase_S1A"/>
</dbReference>
<feature type="signal peptide" evidence="14">
    <location>
        <begin position="1"/>
        <end position="18"/>
    </location>
</feature>
<sequence>MKLPVIFLLINFLRVINCETNIDDQKIVGGFQISILDASYQGALLYRNSFICGCSIISPKYLLTAAHCVHEYRNSLTIRVGSSHAYHGGEVYQVEKVIKHPLFSITTLNNDFALLKLKNNITLINGEKEIIKLPRANENIEEGTEVFVSGFGSTNDLTTNDHTLRGVIVPIVSQSECKRAYPKMITNRMICAGFEEGKKDACSGDSGGPMVRDRTLVGVVSFGIGCALPKMYGVYGKVSTVRNWIKAETII</sequence>
<keyword evidence="4 14" id="KW-0732">Signal</keyword>
<keyword evidence="9" id="KW-1015">Disulfide bond</keyword>
<evidence type="ECO:0000256" key="4">
    <source>
        <dbReference type="ARBA" id="ARBA00022729"/>
    </source>
</evidence>
<dbReference type="Proteomes" id="UP001107558">
    <property type="component" value="Chromosome 2"/>
</dbReference>
<comment type="subcellular location">
    <subcellularLocation>
        <location evidence="1">Secreted</location>
    </subcellularLocation>
</comment>
<evidence type="ECO:0000256" key="9">
    <source>
        <dbReference type="ARBA" id="ARBA00023157"/>
    </source>
</evidence>
<evidence type="ECO:0000313" key="16">
    <source>
        <dbReference type="EMBL" id="KAG5674718.1"/>
    </source>
</evidence>
<dbReference type="PRINTS" id="PR00722">
    <property type="entry name" value="CHYMOTRYPSIN"/>
</dbReference>
<evidence type="ECO:0000256" key="3">
    <source>
        <dbReference type="ARBA" id="ARBA00022670"/>
    </source>
</evidence>
<evidence type="ECO:0000256" key="2">
    <source>
        <dbReference type="ARBA" id="ARBA00022525"/>
    </source>
</evidence>
<keyword evidence="7 13" id="KW-0720">Serine protease</keyword>
<dbReference type="OrthoDB" id="10059102at2759"/>
<dbReference type="Gene3D" id="2.40.10.10">
    <property type="entry name" value="Trypsin-like serine proteases"/>
    <property type="match status" value="1"/>
</dbReference>
<reference evidence="16" key="1">
    <citation type="submission" date="2021-03" db="EMBL/GenBank/DDBJ databases">
        <title>Chromosome level genome of the anhydrobiotic midge Polypedilum vanderplanki.</title>
        <authorList>
            <person name="Yoshida Y."/>
            <person name="Kikawada T."/>
            <person name="Gusev O."/>
        </authorList>
    </citation>
    <scope>NUCLEOTIDE SEQUENCE</scope>
    <source>
        <strain evidence="16">NIAS01</strain>
        <tissue evidence="16">Whole body or cell culture</tissue>
    </source>
</reference>
<gene>
    <name evidence="16" type="ORF">PVAND_004670</name>
</gene>
<feature type="chain" id="PRO_5039919584" description="trypsin" evidence="14">
    <location>
        <begin position="19"/>
        <end position="251"/>
    </location>
</feature>
<dbReference type="InterPro" id="IPR033116">
    <property type="entry name" value="TRYPSIN_SER"/>
</dbReference>
<dbReference type="AlphaFoldDB" id="A0A9J6BZS7"/>
<keyword evidence="5" id="KW-0222">Digestion</keyword>
<dbReference type="InterPro" id="IPR009003">
    <property type="entry name" value="Peptidase_S1_PA"/>
</dbReference>
<dbReference type="PROSITE" id="PS00134">
    <property type="entry name" value="TRYPSIN_HIS"/>
    <property type="match status" value="1"/>
</dbReference>
<dbReference type="PROSITE" id="PS50240">
    <property type="entry name" value="TRYPSIN_DOM"/>
    <property type="match status" value="1"/>
</dbReference>
<comment type="similarity">
    <text evidence="10">Belongs to the peptidase S1 family. CLIP subfamily.</text>
</comment>